<dbReference type="Gene3D" id="2.30.30.40">
    <property type="entry name" value="SH3 Domains"/>
    <property type="match status" value="1"/>
</dbReference>
<accession>A0A1Y2CIU9</accession>
<dbReference type="OrthoDB" id="196165at2759"/>
<keyword evidence="1 2" id="KW-0728">SH3 domain</keyword>
<evidence type="ECO:0000313" key="5">
    <source>
        <dbReference type="EMBL" id="ORY46973.1"/>
    </source>
</evidence>
<dbReference type="InterPro" id="IPR053039">
    <property type="entry name" value="Polarity_Bud-Selection_Reg"/>
</dbReference>
<dbReference type="GO" id="GO:0030950">
    <property type="term" value="P:establishment or maintenance of actin cytoskeleton polarity"/>
    <property type="evidence" value="ECO:0007669"/>
    <property type="project" value="TreeGrafter"/>
</dbReference>
<evidence type="ECO:0000259" key="4">
    <source>
        <dbReference type="PROSITE" id="PS50002"/>
    </source>
</evidence>
<feature type="compositionally biased region" description="Low complexity" evidence="3">
    <location>
        <begin position="323"/>
        <end position="348"/>
    </location>
</feature>
<dbReference type="PROSITE" id="PS50002">
    <property type="entry name" value="SH3"/>
    <property type="match status" value="1"/>
</dbReference>
<evidence type="ECO:0000313" key="6">
    <source>
        <dbReference type="Proteomes" id="UP000193642"/>
    </source>
</evidence>
<proteinExistence type="predicted"/>
<gene>
    <name evidence="5" type="ORF">BCR33DRAFT_715363</name>
</gene>
<evidence type="ECO:0000256" key="3">
    <source>
        <dbReference type="SAM" id="MobiDB-lite"/>
    </source>
</evidence>
<organism evidence="5 6">
    <name type="scientific">Rhizoclosmatium globosum</name>
    <dbReference type="NCBI Taxonomy" id="329046"/>
    <lineage>
        <taxon>Eukaryota</taxon>
        <taxon>Fungi</taxon>
        <taxon>Fungi incertae sedis</taxon>
        <taxon>Chytridiomycota</taxon>
        <taxon>Chytridiomycota incertae sedis</taxon>
        <taxon>Chytridiomycetes</taxon>
        <taxon>Chytridiales</taxon>
        <taxon>Chytriomycetaceae</taxon>
        <taxon>Rhizoclosmatium</taxon>
    </lineage>
</organism>
<dbReference type="SUPFAM" id="SSF50044">
    <property type="entry name" value="SH3-domain"/>
    <property type="match status" value="1"/>
</dbReference>
<dbReference type="InterPro" id="IPR036028">
    <property type="entry name" value="SH3-like_dom_sf"/>
</dbReference>
<dbReference type="STRING" id="329046.A0A1Y2CIU9"/>
<dbReference type="EMBL" id="MCGO01000015">
    <property type="protein sequence ID" value="ORY46973.1"/>
    <property type="molecule type" value="Genomic_DNA"/>
</dbReference>
<dbReference type="Pfam" id="PF00018">
    <property type="entry name" value="SH3_1"/>
    <property type="match status" value="1"/>
</dbReference>
<reference evidence="5 6" key="1">
    <citation type="submission" date="2016-07" db="EMBL/GenBank/DDBJ databases">
        <title>Pervasive Adenine N6-methylation of Active Genes in Fungi.</title>
        <authorList>
            <consortium name="DOE Joint Genome Institute"/>
            <person name="Mondo S.J."/>
            <person name="Dannebaum R.O."/>
            <person name="Kuo R.C."/>
            <person name="Labutti K."/>
            <person name="Haridas S."/>
            <person name="Kuo A."/>
            <person name="Salamov A."/>
            <person name="Ahrendt S.R."/>
            <person name="Lipzen A."/>
            <person name="Sullivan W."/>
            <person name="Andreopoulos W.B."/>
            <person name="Clum A."/>
            <person name="Lindquist E."/>
            <person name="Daum C."/>
            <person name="Ramamoorthy G.K."/>
            <person name="Gryganskyi A."/>
            <person name="Culley D."/>
            <person name="Magnuson J.K."/>
            <person name="James T.Y."/>
            <person name="O'Malley M.A."/>
            <person name="Stajich J.E."/>
            <person name="Spatafora J.W."/>
            <person name="Visel A."/>
            <person name="Grigoriev I.V."/>
        </authorList>
    </citation>
    <scope>NUCLEOTIDE SEQUENCE [LARGE SCALE GENOMIC DNA]</scope>
    <source>
        <strain evidence="5 6">JEL800</strain>
    </source>
</reference>
<dbReference type="GO" id="GO:0015630">
    <property type="term" value="C:microtubule cytoskeleton"/>
    <property type="evidence" value="ECO:0007669"/>
    <property type="project" value="TreeGrafter"/>
</dbReference>
<feature type="compositionally biased region" description="Low complexity" evidence="3">
    <location>
        <begin position="370"/>
        <end position="384"/>
    </location>
</feature>
<dbReference type="InterPro" id="IPR001452">
    <property type="entry name" value="SH3_domain"/>
</dbReference>
<evidence type="ECO:0000256" key="1">
    <source>
        <dbReference type="ARBA" id="ARBA00022443"/>
    </source>
</evidence>
<keyword evidence="6" id="KW-1185">Reference proteome</keyword>
<protein>
    <recommendedName>
        <fullName evidence="4">SH3 domain-containing protein</fullName>
    </recommendedName>
</protein>
<dbReference type="PANTHER" id="PTHR47775">
    <property type="entry name" value="BUD SITE SELECTION PROTEIN 14"/>
    <property type="match status" value="1"/>
</dbReference>
<feature type="domain" description="SH3" evidence="4">
    <location>
        <begin position="68"/>
        <end position="129"/>
    </location>
</feature>
<feature type="region of interest" description="Disordered" evidence="3">
    <location>
        <begin position="295"/>
        <end position="396"/>
    </location>
</feature>
<dbReference type="GO" id="GO:0051286">
    <property type="term" value="C:cell tip"/>
    <property type="evidence" value="ECO:0007669"/>
    <property type="project" value="TreeGrafter"/>
</dbReference>
<name>A0A1Y2CIU9_9FUNG</name>
<dbReference type="AlphaFoldDB" id="A0A1Y2CIU9"/>
<sequence length="639" mass="70238">MEIEGGAPEEHLDEEEHSCAFCVVIKPQSSESPYRHCLADAETRTAAGAAAAVALQLQTQQSLLMAQIDYVLVYALHSFVATLEGQVCVLKGDPLALLDDSNSYWWLVRCCKTDEIGYIPAENIETPSERIARLNRIRNVLLALVDDDDFDGVEIDGVEMSLASAGLNESDLPGVDIESTTGTSNRKSTIGSRRTFFNDTPQVHEIWFLGDYHTEEELAMMEAGIVPSVSDIDPAVDVSAEGDEEVIMAEGSASEERNARLSVADVVEYTVAQQTTQQPEVSPEVSKMLEIDPRAHSPVSMKDEDDDDNDAKSVSGKRMSFWSRITRTVTRSSRPSSRVRSSSRNSIRSRSRAGTPDSLPTIDTTKHKTSANNSASPAINTPPSTTTPPISPPTSVAAAPETIRVMRIYSGNVDLSASATFKTVSWTQETTVQQLLESALKNLSILHFDSQERRLPPTENVYNLLQTLSAKKLPGSTTSTTAMKRLQGTTTQILINDDRIIKIIVNRDVDRTRLLRVFMKVEEGKVYKTVSVVSVRKFKLVGGVDAVRFVTVGEDGTETVRETGELIHDILARDEGLDFYLQRVGDVAAGMRTRGNLASWIGCFESEWKQRCKEEGGQYDDMEKILMALAYASEGRAAV</sequence>
<dbReference type="SMART" id="SM00326">
    <property type="entry name" value="SH3"/>
    <property type="match status" value="1"/>
</dbReference>
<dbReference type="PANTHER" id="PTHR47775:SF1">
    <property type="entry name" value="BUD SITE SELECTION PROTEIN 14"/>
    <property type="match status" value="1"/>
</dbReference>
<comment type="caution">
    <text evidence="5">The sequence shown here is derived from an EMBL/GenBank/DDBJ whole genome shotgun (WGS) entry which is preliminary data.</text>
</comment>
<dbReference type="GO" id="GO:0008104">
    <property type="term" value="P:intracellular protein localization"/>
    <property type="evidence" value="ECO:0007669"/>
    <property type="project" value="TreeGrafter"/>
</dbReference>
<dbReference type="Proteomes" id="UP000193642">
    <property type="component" value="Unassembled WGS sequence"/>
</dbReference>
<evidence type="ECO:0000256" key="2">
    <source>
        <dbReference type="PROSITE-ProRule" id="PRU00192"/>
    </source>
</evidence>